<keyword evidence="3" id="KW-1185">Reference proteome</keyword>
<keyword evidence="1" id="KW-0812">Transmembrane</keyword>
<feature type="transmembrane region" description="Helical" evidence="1">
    <location>
        <begin position="148"/>
        <end position="165"/>
    </location>
</feature>
<reference evidence="2" key="2">
    <citation type="submission" date="2020-09" db="EMBL/GenBank/DDBJ databases">
        <authorList>
            <person name="Sun Q."/>
            <person name="Zhou Y."/>
        </authorList>
    </citation>
    <scope>NUCLEOTIDE SEQUENCE</scope>
    <source>
        <strain evidence="2">CGMCC 1.12813</strain>
    </source>
</reference>
<evidence type="ECO:0000256" key="1">
    <source>
        <dbReference type="SAM" id="Phobius"/>
    </source>
</evidence>
<comment type="caution">
    <text evidence="2">The sequence shown here is derived from an EMBL/GenBank/DDBJ whole genome shotgun (WGS) entry which is preliminary data.</text>
</comment>
<name>A0A916WEM6_9MICO</name>
<feature type="transmembrane region" description="Helical" evidence="1">
    <location>
        <begin position="213"/>
        <end position="230"/>
    </location>
</feature>
<feature type="transmembrane region" description="Helical" evidence="1">
    <location>
        <begin position="370"/>
        <end position="390"/>
    </location>
</feature>
<organism evidence="2 3">
    <name type="scientific">Conyzicola nivalis</name>
    <dbReference type="NCBI Taxonomy" id="1477021"/>
    <lineage>
        <taxon>Bacteria</taxon>
        <taxon>Bacillati</taxon>
        <taxon>Actinomycetota</taxon>
        <taxon>Actinomycetes</taxon>
        <taxon>Micrococcales</taxon>
        <taxon>Microbacteriaceae</taxon>
        <taxon>Conyzicola</taxon>
    </lineage>
</organism>
<reference evidence="2" key="1">
    <citation type="journal article" date="2014" name="Int. J. Syst. Evol. Microbiol.">
        <title>Complete genome sequence of Corynebacterium casei LMG S-19264T (=DSM 44701T), isolated from a smear-ripened cheese.</title>
        <authorList>
            <consortium name="US DOE Joint Genome Institute (JGI-PGF)"/>
            <person name="Walter F."/>
            <person name="Albersmeier A."/>
            <person name="Kalinowski J."/>
            <person name="Ruckert C."/>
        </authorList>
    </citation>
    <scope>NUCLEOTIDE SEQUENCE</scope>
    <source>
        <strain evidence="2">CGMCC 1.12813</strain>
    </source>
</reference>
<feature type="transmembrane region" description="Helical" evidence="1">
    <location>
        <begin position="114"/>
        <end position="136"/>
    </location>
</feature>
<dbReference type="Pfam" id="PF06772">
    <property type="entry name" value="LtrA"/>
    <property type="match status" value="1"/>
</dbReference>
<feature type="transmembrane region" description="Helical" evidence="1">
    <location>
        <begin position="171"/>
        <end position="192"/>
    </location>
</feature>
<feature type="transmembrane region" description="Helical" evidence="1">
    <location>
        <begin position="314"/>
        <end position="334"/>
    </location>
</feature>
<feature type="transmembrane region" description="Helical" evidence="1">
    <location>
        <begin position="86"/>
        <end position="108"/>
    </location>
</feature>
<dbReference type="PANTHER" id="PTHR36840">
    <property type="entry name" value="BLL5714 PROTEIN"/>
    <property type="match status" value="1"/>
</dbReference>
<evidence type="ECO:0000313" key="3">
    <source>
        <dbReference type="Proteomes" id="UP000606922"/>
    </source>
</evidence>
<protein>
    <submittedName>
        <fullName evidence="2">Membrane protein</fullName>
    </submittedName>
</protein>
<dbReference type="AlphaFoldDB" id="A0A916WEM6"/>
<proteinExistence type="predicted"/>
<accession>A0A916WEM6</accession>
<keyword evidence="1" id="KW-0472">Membrane</keyword>
<gene>
    <name evidence="2" type="ORF">GCM10010979_01900</name>
</gene>
<evidence type="ECO:0000313" key="2">
    <source>
        <dbReference type="EMBL" id="GGA90814.1"/>
    </source>
</evidence>
<dbReference type="InterPro" id="IPR010640">
    <property type="entry name" value="Low_temperature_requirement_A"/>
</dbReference>
<sequence>MVTSKFGMSRNILREKRAGNSDRVTFVELFFDLVFVLAITQLSALLSNEPNGWGFAQTVLICLAVWWLWVYTSWATNWLDPDTRPVLWLLLLLMAVALVLSSSIPGAFGSKGLIFAGAYVLYQLIRTVFVIVASARHRAVVADGQKRILIWLAVSAPFWLVGALQEERLRLLLWAIALAIDYLGPATLFWLPKRGRSSWEAWQIRGAHFAERAALFIIIVLGESILVTGRSLTGDELTPESALAFTSAFASSVALWLLYFAHGERGGTSFIKAKESTGPVARVSYTYLHVVLVIGIVITTHGHEVTSHHPLEEASLSTLAFAAVGPAIYLVGNIAFKASVGIRPRLLPGHIAGTFAYLVLYVLVAAGALHLTALALSWVATGILIAVVTVDERLWRRRQVPTTSPSEQLAL</sequence>
<feature type="transmembrane region" description="Helical" evidence="1">
    <location>
        <begin position="24"/>
        <end position="46"/>
    </location>
</feature>
<feature type="transmembrane region" description="Helical" evidence="1">
    <location>
        <begin position="52"/>
        <end position="74"/>
    </location>
</feature>
<feature type="transmembrane region" description="Helical" evidence="1">
    <location>
        <begin position="346"/>
        <end position="364"/>
    </location>
</feature>
<feature type="transmembrane region" description="Helical" evidence="1">
    <location>
        <begin position="242"/>
        <end position="262"/>
    </location>
</feature>
<dbReference type="Proteomes" id="UP000606922">
    <property type="component" value="Unassembled WGS sequence"/>
</dbReference>
<feature type="transmembrane region" description="Helical" evidence="1">
    <location>
        <begin position="283"/>
        <end position="302"/>
    </location>
</feature>
<keyword evidence="1" id="KW-1133">Transmembrane helix</keyword>
<dbReference type="PANTHER" id="PTHR36840:SF1">
    <property type="entry name" value="BLL5714 PROTEIN"/>
    <property type="match status" value="1"/>
</dbReference>
<dbReference type="EMBL" id="BMGB01000001">
    <property type="protein sequence ID" value="GGA90814.1"/>
    <property type="molecule type" value="Genomic_DNA"/>
</dbReference>